<feature type="region of interest" description="Disordered" evidence="1">
    <location>
        <begin position="1"/>
        <end position="61"/>
    </location>
</feature>
<dbReference type="EMBL" id="KV425555">
    <property type="protein sequence ID" value="KZT28925.1"/>
    <property type="molecule type" value="Genomic_DNA"/>
</dbReference>
<gene>
    <name evidence="2" type="ORF">NEOLEDRAFT_1057137</name>
</gene>
<proteinExistence type="predicted"/>
<sequence length="184" mass="19869">MPDLLPPSPLSTNQSSRSYMPGPSHLNNSITPIDDTQEPARSVNLDSPAPQDTPPSPSGIRFAGSEAVTLPVQHCYSQNIAAGPLIQPLDMFSLMTSHDLTHAQLAKTVDELAAWLQVVEVGLTTMLDRTNQDIIEEEREELVISPEDVQPPHTRIIHGFPDPISVESDTNQQIGGSEGFAADA</sequence>
<reference evidence="2 3" key="1">
    <citation type="journal article" date="2016" name="Mol. Biol. Evol.">
        <title>Comparative Genomics of Early-Diverging Mushroom-Forming Fungi Provides Insights into the Origins of Lignocellulose Decay Capabilities.</title>
        <authorList>
            <person name="Nagy L.G."/>
            <person name="Riley R."/>
            <person name="Tritt A."/>
            <person name="Adam C."/>
            <person name="Daum C."/>
            <person name="Floudas D."/>
            <person name="Sun H."/>
            <person name="Yadav J.S."/>
            <person name="Pangilinan J."/>
            <person name="Larsson K.H."/>
            <person name="Matsuura K."/>
            <person name="Barry K."/>
            <person name="Labutti K."/>
            <person name="Kuo R."/>
            <person name="Ohm R.A."/>
            <person name="Bhattacharya S.S."/>
            <person name="Shirouzu T."/>
            <person name="Yoshinaga Y."/>
            <person name="Martin F.M."/>
            <person name="Grigoriev I.V."/>
            <person name="Hibbett D.S."/>
        </authorList>
    </citation>
    <scope>NUCLEOTIDE SEQUENCE [LARGE SCALE GENOMIC DNA]</scope>
    <source>
        <strain evidence="2 3">HHB14362 ss-1</strain>
    </source>
</reference>
<dbReference type="InParanoid" id="A0A165UZH2"/>
<dbReference type="AlphaFoldDB" id="A0A165UZH2"/>
<evidence type="ECO:0000256" key="1">
    <source>
        <dbReference type="SAM" id="MobiDB-lite"/>
    </source>
</evidence>
<organism evidence="2 3">
    <name type="scientific">Neolentinus lepideus HHB14362 ss-1</name>
    <dbReference type="NCBI Taxonomy" id="1314782"/>
    <lineage>
        <taxon>Eukaryota</taxon>
        <taxon>Fungi</taxon>
        <taxon>Dikarya</taxon>
        <taxon>Basidiomycota</taxon>
        <taxon>Agaricomycotina</taxon>
        <taxon>Agaricomycetes</taxon>
        <taxon>Gloeophyllales</taxon>
        <taxon>Gloeophyllaceae</taxon>
        <taxon>Neolentinus</taxon>
    </lineage>
</organism>
<feature type="region of interest" description="Disordered" evidence="1">
    <location>
        <begin position="161"/>
        <end position="184"/>
    </location>
</feature>
<evidence type="ECO:0000313" key="3">
    <source>
        <dbReference type="Proteomes" id="UP000076761"/>
    </source>
</evidence>
<keyword evidence="3" id="KW-1185">Reference proteome</keyword>
<name>A0A165UZH2_9AGAM</name>
<protein>
    <submittedName>
        <fullName evidence="2">Uncharacterized protein</fullName>
    </submittedName>
</protein>
<dbReference type="Proteomes" id="UP000076761">
    <property type="component" value="Unassembled WGS sequence"/>
</dbReference>
<evidence type="ECO:0000313" key="2">
    <source>
        <dbReference type="EMBL" id="KZT28925.1"/>
    </source>
</evidence>
<accession>A0A165UZH2</accession>
<dbReference type="STRING" id="1314782.A0A165UZH2"/>
<dbReference type="OrthoDB" id="2996338at2759"/>